<feature type="binding site" evidence="8">
    <location>
        <begin position="218"/>
        <end position="224"/>
    </location>
    <ligand>
        <name>ATP</name>
        <dbReference type="ChEBI" id="CHEBI:30616"/>
    </ligand>
</feature>
<organism evidence="10 11">
    <name type="scientific">Benzoatithermus flavus</name>
    <dbReference type="NCBI Taxonomy" id="3108223"/>
    <lineage>
        <taxon>Bacteria</taxon>
        <taxon>Pseudomonadati</taxon>
        <taxon>Pseudomonadota</taxon>
        <taxon>Alphaproteobacteria</taxon>
        <taxon>Geminicoccales</taxon>
        <taxon>Geminicoccaceae</taxon>
        <taxon>Benzoatithermus</taxon>
    </lineage>
</organism>
<comment type="function">
    <text evidence="8">Catalyzes the transfer of a phosphate group to glutamate to form L-glutamate 5-phosphate.</text>
</comment>
<dbReference type="InterPro" id="IPR019797">
    <property type="entry name" value="Glutamate_5-kinase_CS"/>
</dbReference>
<keyword evidence="4 8" id="KW-0808">Transferase</keyword>
<dbReference type="Gene3D" id="3.40.1160.10">
    <property type="entry name" value="Acetylglutamate kinase-like"/>
    <property type="match status" value="2"/>
</dbReference>
<dbReference type="InterPro" id="IPR041739">
    <property type="entry name" value="G5K_ProB"/>
</dbReference>
<keyword evidence="1 8" id="KW-0963">Cytoplasm</keyword>
<dbReference type="SUPFAM" id="SSF53633">
    <property type="entry name" value="Carbamate kinase-like"/>
    <property type="match status" value="1"/>
</dbReference>
<dbReference type="GO" id="GO:0004349">
    <property type="term" value="F:glutamate 5-kinase activity"/>
    <property type="evidence" value="ECO:0007669"/>
    <property type="project" value="UniProtKB-EC"/>
</dbReference>
<keyword evidence="2 8" id="KW-0028">Amino-acid biosynthesis</keyword>
<evidence type="ECO:0000256" key="1">
    <source>
        <dbReference type="ARBA" id="ARBA00022490"/>
    </source>
</evidence>
<dbReference type="PROSITE" id="PS50890">
    <property type="entry name" value="PUA"/>
    <property type="match status" value="1"/>
</dbReference>
<sequence>MEPLLQKALGARRLVVKVGSSLLVEPDGNVRTLWLDSLARDVAAARARGQQVVIVTSGAVGLGRKRLRLPQRPLRLEEKQAAAAAGQIVLARAWQESLARVKLEAAQILVTLEDTEARRRYLNARATMETLLKLGVVPVVNENDTVATSEIRFGDNDRLSARVAIMASAATLILLSDIDGLYTADPRKDPDARHLPVVETITPEIEAMAGGSGSLVGTGGMVSKLAAARMATAAGCAVVLARGQSERPLAALEAGARSTLFPARTSPRRARKDWIAASLGVMGTLEIDAGAVSALKRGSSLLPAGVRAVEGTFERGDAVLIRAPDGTPIGKGLSAYDAADARALIGRRTEEIETILGYRGRDEMIHRDDLVLL</sequence>
<name>A0ABU8XNZ0_9PROT</name>
<gene>
    <name evidence="8 10" type="primary">proB</name>
    <name evidence="10" type="ORF">U1T56_03250</name>
</gene>
<evidence type="ECO:0000256" key="6">
    <source>
        <dbReference type="ARBA" id="ARBA00022777"/>
    </source>
</evidence>
<evidence type="ECO:0000259" key="9">
    <source>
        <dbReference type="SMART" id="SM00359"/>
    </source>
</evidence>
<keyword evidence="3 8" id="KW-0641">Proline biosynthesis</keyword>
<dbReference type="InterPro" id="IPR001057">
    <property type="entry name" value="Glu/AcGlu_kinase"/>
</dbReference>
<feature type="domain" description="PUA" evidence="9">
    <location>
        <begin position="283"/>
        <end position="365"/>
    </location>
</feature>
<dbReference type="PANTHER" id="PTHR43654">
    <property type="entry name" value="GLUTAMATE 5-KINASE"/>
    <property type="match status" value="1"/>
</dbReference>
<dbReference type="Proteomes" id="UP001375743">
    <property type="component" value="Unassembled WGS sequence"/>
</dbReference>
<reference evidence="10 11" key="1">
    <citation type="submission" date="2024-01" db="EMBL/GenBank/DDBJ databases">
        <title>Multi-omics insights into the function and evolution of sodium benzoate biodegradation pathways in Benzoatithermus flavus gen. nov., sp. nov. from hot spring.</title>
        <authorList>
            <person name="Hu C.-J."/>
            <person name="Li W.-J."/>
        </authorList>
    </citation>
    <scope>NUCLEOTIDE SEQUENCE [LARGE SCALE GENOMIC DNA]</scope>
    <source>
        <strain evidence="10 11">SYSU G07066</strain>
    </source>
</reference>
<feature type="binding site" evidence="8">
    <location>
        <position position="17"/>
    </location>
    <ligand>
        <name>ATP</name>
        <dbReference type="ChEBI" id="CHEBI:30616"/>
    </ligand>
</feature>
<dbReference type="Pfam" id="PF01472">
    <property type="entry name" value="PUA"/>
    <property type="match status" value="1"/>
</dbReference>
<comment type="subcellular location">
    <subcellularLocation>
        <location evidence="8">Cytoplasm</location>
    </subcellularLocation>
</comment>
<evidence type="ECO:0000256" key="5">
    <source>
        <dbReference type="ARBA" id="ARBA00022741"/>
    </source>
</evidence>
<dbReference type="SUPFAM" id="SSF88697">
    <property type="entry name" value="PUA domain-like"/>
    <property type="match status" value="1"/>
</dbReference>
<dbReference type="InterPro" id="IPR001048">
    <property type="entry name" value="Asp/Glu/Uridylate_kinase"/>
</dbReference>
<feature type="binding site" evidence="8">
    <location>
        <position position="156"/>
    </location>
    <ligand>
        <name>substrate</name>
    </ligand>
</feature>
<evidence type="ECO:0000256" key="8">
    <source>
        <dbReference type="HAMAP-Rule" id="MF_00456"/>
    </source>
</evidence>
<keyword evidence="11" id="KW-1185">Reference proteome</keyword>
<dbReference type="RefSeq" id="WP_418158004.1">
    <property type="nucleotide sequence ID" value="NZ_JBBLZC010000002.1"/>
</dbReference>
<dbReference type="InterPro" id="IPR011529">
    <property type="entry name" value="Glu_5kinase"/>
</dbReference>
<dbReference type="EC" id="2.7.2.11" evidence="8"/>
<dbReference type="InterPro" id="IPR005715">
    <property type="entry name" value="Glu_5kinase/COase_Synthase"/>
</dbReference>
<evidence type="ECO:0000313" key="11">
    <source>
        <dbReference type="Proteomes" id="UP001375743"/>
    </source>
</evidence>
<dbReference type="CDD" id="cd04242">
    <property type="entry name" value="AAK_G5K_ProB"/>
    <property type="match status" value="1"/>
</dbReference>
<dbReference type="CDD" id="cd21157">
    <property type="entry name" value="PUA_G5K"/>
    <property type="match status" value="1"/>
</dbReference>
<dbReference type="PIRSF" id="PIRSF000729">
    <property type="entry name" value="GK"/>
    <property type="match status" value="1"/>
</dbReference>
<dbReference type="SMART" id="SM00359">
    <property type="entry name" value="PUA"/>
    <property type="match status" value="1"/>
</dbReference>
<comment type="catalytic activity">
    <reaction evidence="8">
        <text>L-glutamate + ATP = L-glutamyl 5-phosphate + ADP</text>
        <dbReference type="Rhea" id="RHEA:14877"/>
        <dbReference type="ChEBI" id="CHEBI:29985"/>
        <dbReference type="ChEBI" id="CHEBI:30616"/>
        <dbReference type="ChEBI" id="CHEBI:58274"/>
        <dbReference type="ChEBI" id="CHEBI:456216"/>
        <dbReference type="EC" id="2.7.2.11"/>
    </reaction>
</comment>
<dbReference type="InterPro" id="IPR002478">
    <property type="entry name" value="PUA"/>
</dbReference>
<feature type="binding site" evidence="8">
    <location>
        <position position="57"/>
    </location>
    <ligand>
        <name>substrate</name>
    </ligand>
</feature>
<protein>
    <recommendedName>
        <fullName evidence="8">Glutamate 5-kinase</fullName>
        <ecNumber evidence="8">2.7.2.11</ecNumber>
    </recommendedName>
    <alternativeName>
        <fullName evidence="8">Gamma-glutamyl kinase</fullName>
        <shortName evidence="8">GK</shortName>
    </alternativeName>
</protein>
<dbReference type="Pfam" id="PF00696">
    <property type="entry name" value="AA_kinase"/>
    <property type="match status" value="1"/>
</dbReference>
<accession>A0ABU8XNZ0</accession>
<keyword evidence="5 8" id="KW-0547">Nucleotide-binding</keyword>
<dbReference type="InterPro" id="IPR015947">
    <property type="entry name" value="PUA-like_sf"/>
</dbReference>
<comment type="pathway">
    <text evidence="8">Amino-acid biosynthesis; L-proline biosynthesis; L-glutamate 5-semialdehyde from L-glutamate: step 1/2.</text>
</comment>
<keyword evidence="6 8" id="KW-0418">Kinase</keyword>
<dbReference type="InterPro" id="IPR036974">
    <property type="entry name" value="PUA_sf"/>
</dbReference>
<feature type="binding site" evidence="8">
    <location>
        <begin position="176"/>
        <end position="177"/>
    </location>
    <ligand>
        <name>ATP</name>
        <dbReference type="ChEBI" id="CHEBI:30616"/>
    </ligand>
</feature>
<keyword evidence="7 8" id="KW-0067">ATP-binding</keyword>
<evidence type="ECO:0000256" key="4">
    <source>
        <dbReference type="ARBA" id="ARBA00022679"/>
    </source>
</evidence>
<comment type="caution">
    <text evidence="10">The sequence shown here is derived from an EMBL/GenBank/DDBJ whole genome shotgun (WGS) entry which is preliminary data.</text>
</comment>
<dbReference type="PANTHER" id="PTHR43654:SF1">
    <property type="entry name" value="ISOPENTENYL PHOSPHATE KINASE"/>
    <property type="match status" value="1"/>
</dbReference>
<feature type="binding site" evidence="8">
    <location>
        <position position="144"/>
    </location>
    <ligand>
        <name>substrate</name>
    </ligand>
</feature>
<dbReference type="HAMAP" id="MF_00456">
    <property type="entry name" value="ProB"/>
    <property type="match status" value="1"/>
</dbReference>
<proteinExistence type="inferred from homology"/>
<evidence type="ECO:0000256" key="3">
    <source>
        <dbReference type="ARBA" id="ARBA00022650"/>
    </source>
</evidence>
<evidence type="ECO:0000313" key="10">
    <source>
        <dbReference type="EMBL" id="MEK0082155.1"/>
    </source>
</evidence>
<evidence type="ECO:0000256" key="2">
    <source>
        <dbReference type="ARBA" id="ARBA00022605"/>
    </source>
</evidence>
<dbReference type="Gene3D" id="2.30.130.10">
    <property type="entry name" value="PUA domain"/>
    <property type="match status" value="1"/>
</dbReference>
<dbReference type="EMBL" id="JBBLZC010000002">
    <property type="protein sequence ID" value="MEK0082155.1"/>
    <property type="molecule type" value="Genomic_DNA"/>
</dbReference>
<dbReference type="NCBIfam" id="TIGR01027">
    <property type="entry name" value="proB"/>
    <property type="match status" value="1"/>
</dbReference>
<dbReference type="PRINTS" id="PR00474">
    <property type="entry name" value="GLU5KINASE"/>
</dbReference>
<comment type="similarity">
    <text evidence="8">Belongs to the glutamate 5-kinase family.</text>
</comment>
<dbReference type="InterPro" id="IPR036393">
    <property type="entry name" value="AceGlu_kinase-like_sf"/>
</dbReference>
<dbReference type="PROSITE" id="PS00902">
    <property type="entry name" value="GLUTAMATE_5_KINASE"/>
    <property type="match status" value="1"/>
</dbReference>
<evidence type="ECO:0000256" key="7">
    <source>
        <dbReference type="ARBA" id="ARBA00022840"/>
    </source>
</evidence>